<feature type="region of interest" description="Disordered" evidence="1">
    <location>
        <begin position="1"/>
        <end position="78"/>
    </location>
</feature>
<reference evidence="2" key="2">
    <citation type="submission" date="2025-08" db="UniProtKB">
        <authorList>
            <consortium name="EnsemblFungi"/>
        </authorList>
    </citation>
    <scope>IDENTIFICATION</scope>
    <source>
        <strain evidence="2">4287 / CBS 123668 / FGSC 9935 / NRRL 34936</strain>
    </source>
</reference>
<feature type="compositionally biased region" description="Polar residues" evidence="1">
    <location>
        <begin position="26"/>
        <end position="55"/>
    </location>
</feature>
<evidence type="ECO:0000256" key="1">
    <source>
        <dbReference type="SAM" id="MobiDB-lite"/>
    </source>
</evidence>
<dbReference type="Proteomes" id="UP000002489">
    <property type="component" value="Unassembled WGS sequence"/>
</dbReference>
<proteinExistence type="predicted"/>
<organism evidence="2 3">
    <name type="scientific">Fusarium oxysporum (strain Fo5176)</name>
    <name type="common">Fusarium vascular wilt</name>
    <dbReference type="NCBI Taxonomy" id="660025"/>
    <lineage>
        <taxon>Eukaryota</taxon>
        <taxon>Fungi</taxon>
        <taxon>Dikarya</taxon>
        <taxon>Ascomycota</taxon>
        <taxon>Pezizomycotina</taxon>
        <taxon>Sordariomycetes</taxon>
        <taxon>Hypocreomycetidae</taxon>
        <taxon>Hypocreales</taxon>
        <taxon>Nectriaceae</taxon>
        <taxon>Fusarium</taxon>
        <taxon>Fusarium oxysporum species complex</taxon>
    </lineage>
</organism>
<dbReference type="AlphaFoldDB" id="A0A0D2Y3S2"/>
<accession>A0A0D2Y3S2</accession>
<reference evidence="3" key="1">
    <citation type="journal article" date="2012" name="Mol. Plant Microbe Interact.">
        <title>A highly conserved effector in Fusarium oxysporum is required for full virulence on Arabidopsis.</title>
        <authorList>
            <person name="Thatcher L.F."/>
            <person name="Gardiner D.M."/>
            <person name="Kazan K."/>
            <person name="Manners J."/>
        </authorList>
    </citation>
    <scope>NUCLEOTIDE SEQUENCE [LARGE SCALE GENOMIC DNA]</scope>
    <source>
        <strain evidence="3">Fo5176</strain>
    </source>
</reference>
<name>A0A0D2Y3S2_FUSOF</name>
<evidence type="ECO:0000313" key="2">
    <source>
        <dbReference type="EnsemblFungi" id="FOXG_10924P0"/>
    </source>
</evidence>
<dbReference type="STRING" id="426428.A0A0D2Y3S2"/>
<evidence type="ECO:0000313" key="3">
    <source>
        <dbReference type="Proteomes" id="UP000002489"/>
    </source>
</evidence>
<protein>
    <submittedName>
        <fullName evidence="2">Uncharacterized protein</fullName>
    </submittedName>
</protein>
<sequence>MNALIGSGTRLLGKEHHRKKVPQGSEHGTTMVSTSPAPANLSEDTFTQEPSQVLDDSNDLTLPDISLSGSNELPGLAHDLPQHQQQSVMNENFTVYELHRTCWWPHYYTCFERE</sequence>
<dbReference type="EnsemblFungi" id="FOXG_10924T0">
    <property type="protein sequence ID" value="FOXG_10924P0"/>
    <property type="gene ID" value="FOXG_10924"/>
</dbReference>